<evidence type="ECO:0000313" key="1">
    <source>
        <dbReference type="EMBL" id="KAJ7522665.1"/>
    </source>
</evidence>
<protein>
    <submittedName>
        <fullName evidence="1">Uncharacterized protein</fullName>
    </submittedName>
</protein>
<organism evidence="1 2">
    <name type="scientific">Diphasiastrum complanatum</name>
    <name type="common">Issler's clubmoss</name>
    <name type="synonym">Lycopodium complanatum</name>
    <dbReference type="NCBI Taxonomy" id="34168"/>
    <lineage>
        <taxon>Eukaryota</taxon>
        <taxon>Viridiplantae</taxon>
        <taxon>Streptophyta</taxon>
        <taxon>Embryophyta</taxon>
        <taxon>Tracheophyta</taxon>
        <taxon>Lycopodiopsida</taxon>
        <taxon>Lycopodiales</taxon>
        <taxon>Lycopodiaceae</taxon>
        <taxon>Lycopodioideae</taxon>
        <taxon>Diphasiastrum</taxon>
    </lineage>
</organism>
<accession>A0ACC2AYU7</accession>
<keyword evidence="2" id="KW-1185">Reference proteome</keyword>
<dbReference type="Proteomes" id="UP001162992">
    <property type="component" value="Chromosome 18"/>
</dbReference>
<gene>
    <name evidence="1" type="ORF">O6H91_18G021500</name>
</gene>
<proteinExistence type="predicted"/>
<evidence type="ECO:0000313" key="2">
    <source>
        <dbReference type="Proteomes" id="UP001162992"/>
    </source>
</evidence>
<comment type="caution">
    <text evidence="1">The sequence shown here is derived from an EMBL/GenBank/DDBJ whole genome shotgun (WGS) entry which is preliminary data.</text>
</comment>
<name>A0ACC2AYU7_DIPCM</name>
<reference evidence="2" key="1">
    <citation type="journal article" date="2024" name="Proc. Natl. Acad. Sci. U.S.A.">
        <title>Extraordinary preservation of gene collinearity over three hundred million years revealed in homosporous lycophytes.</title>
        <authorList>
            <person name="Li C."/>
            <person name="Wickell D."/>
            <person name="Kuo L.Y."/>
            <person name="Chen X."/>
            <person name="Nie B."/>
            <person name="Liao X."/>
            <person name="Peng D."/>
            <person name="Ji J."/>
            <person name="Jenkins J."/>
            <person name="Williams M."/>
            <person name="Shu S."/>
            <person name="Plott C."/>
            <person name="Barry K."/>
            <person name="Rajasekar S."/>
            <person name="Grimwood J."/>
            <person name="Han X."/>
            <person name="Sun S."/>
            <person name="Hou Z."/>
            <person name="He W."/>
            <person name="Dai G."/>
            <person name="Sun C."/>
            <person name="Schmutz J."/>
            <person name="Leebens-Mack J.H."/>
            <person name="Li F.W."/>
            <person name="Wang L."/>
        </authorList>
    </citation>
    <scope>NUCLEOTIDE SEQUENCE [LARGE SCALE GENOMIC DNA]</scope>
    <source>
        <strain evidence="2">cv. PW_Plant_1</strain>
    </source>
</reference>
<dbReference type="EMBL" id="CM055109">
    <property type="protein sequence ID" value="KAJ7522665.1"/>
    <property type="molecule type" value="Genomic_DNA"/>
</dbReference>
<sequence length="741" mass="83179">MDTVASNVSEHSTKEVNTWDEDEDQSPVEQVALTVPTTDDPTIPVYTFRMWTLGIISCVLLAFLNQFFSYRTEPLSVSSISAQIAVLPLGHFMAAVLPTKKFTFPGTKWQFSLNPGPFNLKEHVLITIFANAGAGGAYAINIVTILKAFYKKRIDFFAGFLITVTTQILGYGWAGIFRSYLVDPAHMWWPANLVQVSLFRALHEKDVRSKGQVTRMQFFLIAMMASFAYYALPGYLFAMLTSLSWVCWAWPNSVAANQLGSGLHGLGVGAIGLDWSTVNSFLGSPLATPWFAIVNIMIGFVFILYIITPIAYWGNVYDAKRFPIFSSKLFAADGSRYNFTRVINDKFQLDVNSYNNYSRLHISTFFVFTYGVGFAALTATVSHVLLFHGKEIWLRSQAALKTRKPDVHTRLMQQYKPVPQYWFLILLVLAIVLSIAGCEAYNAQLQLRWWGVLLACAIALFFTLPIGVIAATTNQVPGLNVITELMIGYIYPGRPVANVCFKTYGYISMTQAISFLMDFKLGHYMKIPPRAMFHVQVMGTILAAFINLATAWWLLTSITNICNTDLLPANSPWTCPGDTVFFDASIIWGLIGPKRIFGSLGLYKQVNWFFLFGAVAPVPVWLLHKAFPKQTWIRYINMPIMIGATGAMPPATAVNYTSWFIVGFIFNYVIFRYYKKWWTKHNYVLSAALDAGLAFMGVMIYFTTGYENKYINWWGTNLDNCPLASCPTAPGIIHPGCPVVM</sequence>